<evidence type="ECO:0000313" key="2">
    <source>
        <dbReference type="EMBL" id="KAF7358789.1"/>
    </source>
</evidence>
<proteinExistence type="predicted"/>
<evidence type="ECO:0000313" key="3">
    <source>
        <dbReference type="Proteomes" id="UP000623467"/>
    </source>
</evidence>
<evidence type="ECO:0000256" key="1">
    <source>
        <dbReference type="SAM" id="SignalP"/>
    </source>
</evidence>
<feature type="chain" id="PRO_5034332070" evidence="1">
    <location>
        <begin position="24"/>
        <end position="224"/>
    </location>
</feature>
<dbReference type="Proteomes" id="UP000623467">
    <property type="component" value="Unassembled WGS sequence"/>
</dbReference>
<reference evidence="2" key="1">
    <citation type="submission" date="2020-05" db="EMBL/GenBank/DDBJ databases">
        <title>Mycena genomes resolve the evolution of fungal bioluminescence.</title>
        <authorList>
            <person name="Tsai I.J."/>
        </authorList>
    </citation>
    <scope>NUCLEOTIDE SEQUENCE</scope>
    <source>
        <strain evidence="2">160909Yilan</strain>
    </source>
</reference>
<protein>
    <submittedName>
        <fullName evidence="2">Uncharacterized protein</fullName>
    </submittedName>
</protein>
<feature type="signal peptide" evidence="1">
    <location>
        <begin position="1"/>
        <end position="23"/>
    </location>
</feature>
<keyword evidence="1" id="KW-0732">Signal</keyword>
<dbReference type="AlphaFoldDB" id="A0A8H6YIC4"/>
<gene>
    <name evidence="2" type="ORF">MSAN_01218200</name>
</gene>
<dbReference type="EMBL" id="JACAZH010000009">
    <property type="protein sequence ID" value="KAF7358789.1"/>
    <property type="molecule type" value="Genomic_DNA"/>
</dbReference>
<name>A0A8H6YIC4_9AGAR</name>
<comment type="caution">
    <text evidence="2">The sequence shown here is derived from an EMBL/GenBank/DDBJ whole genome shotgun (WGS) entry which is preliminary data.</text>
</comment>
<organism evidence="2 3">
    <name type="scientific">Mycena sanguinolenta</name>
    <dbReference type="NCBI Taxonomy" id="230812"/>
    <lineage>
        <taxon>Eukaryota</taxon>
        <taxon>Fungi</taxon>
        <taxon>Dikarya</taxon>
        <taxon>Basidiomycota</taxon>
        <taxon>Agaricomycotina</taxon>
        <taxon>Agaricomycetes</taxon>
        <taxon>Agaricomycetidae</taxon>
        <taxon>Agaricales</taxon>
        <taxon>Marasmiineae</taxon>
        <taxon>Mycenaceae</taxon>
        <taxon>Mycena</taxon>
    </lineage>
</organism>
<dbReference type="OrthoDB" id="2910091at2759"/>
<accession>A0A8H6YIC4</accession>
<keyword evidence="3" id="KW-1185">Reference proteome</keyword>
<sequence length="224" mass="23236">MISLQTLIGLAIGAWMAFVGVHAQCLQNAGYIGGYDANTGVFVGAIATDLVNGVFTLDTSGDPSNYQPVVVFSTRCNDGGPVWIEILKPVNPVVGYVSLICGTTQCGECAFTGSVNPFVAMTAADGNPLGQFPTPGFTQSTFGAGAGYGDPQTQCGENQVWVLGGAVGRQVLVPSWKDPSGTLHSNLIVLLDETRNQLVVAANAATYSAGNSATVRQLELSIFI</sequence>